<dbReference type="Proteomes" id="UP001076464">
    <property type="component" value="Unassembled WGS sequence"/>
</dbReference>
<evidence type="ECO:0000313" key="2">
    <source>
        <dbReference type="Proteomes" id="UP001076464"/>
    </source>
</evidence>
<accession>A0ACC6C8B0</accession>
<name>A0ACC6C8B0_9BURK</name>
<dbReference type="EMBL" id="JAPPUY010000001">
    <property type="protein sequence ID" value="MCY4744569.1"/>
    <property type="molecule type" value="Genomic_DNA"/>
</dbReference>
<gene>
    <name evidence="1" type="ORF">NYO99_06245</name>
</gene>
<proteinExistence type="predicted"/>
<organism evidence="1 2">
    <name type="scientific">Roseateles hydrophilus</name>
    <dbReference type="NCBI Taxonomy" id="2975054"/>
    <lineage>
        <taxon>Bacteria</taxon>
        <taxon>Pseudomonadati</taxon>
        <taxon>Pseudomonadota</taxon>
        <taxon>Betaproteobacteria</taxon>
        <taxon>Burkholderiales</taxon>
        <taxon>Sphaerotilaceae</taxon>
        <taxon>Roseateles</taxon>
    </lineage>
</organism>
<comment type="caution">
    <text evidence="1">The sequence shown here is derived from an EMBL/GenBank/DDBJ whole genome shotgun (WGS) entry which is preliminary data.</text>
</comment>
<protein>
    <submittedName>
        <fullName evidence="1">Uncharacterized protein</fullName>
    </submittedName>
</protein>
<evidence type="ECO:0000313" key="1">
    <source>
        <dbReference type="EMBL" id="MCY4744569.1"/>
    </source>
</evidence>
<keyword evidence="2" id="KW-1185">Reference proteome</keyword>
<reference evidence="1" key="1">
    <citation type="submission" date="2022-08" db="EMBL/GenBank/DDBJ databases">
        <title>Genome sequencing of Pelomonas sp. UHG3.</title>
        <authorList>
            <person name="So Y."/>
        </authorList>
    </citation>
    <scope>NUCLEOTIDE SEQUENCE</scope>
    <source>
        <strain evidence="1">UHG3</strain>
    </source>
</reference>
<sequence>MSTAPTAPPAAASHTSWVAGGSGLVGRELLRQASAAGEPVLALLRRPLPAAQAVPGVAPAVVDLRALPAGLPAPGRLYIALGTTLAQAGSREAFRAVDLDTVVAVARTARAAGATRCALVSALGADAGSRVFYNRVKGEAEQALMALGFERLVIARPSLLDGHREALGQPARAAEAWSLRLARPLAGVIPAAWRPIRADRVARALRLALSQDGPAVQVLESGQMQTLGAP</sequence>